<evidence type="ECO:0000313" key="3">
    <source>
        <dbReference type="EMBL" id="JAT51424.1"/>
    </source>
</evidence>
<accession>A0A1D1Y9Z1</accession>
<sequence length="456" mass="49240">TFPNEPVPLPHSRAQTAVVHRLLRCPTPSEPDFSLPTMAAAPVAASVTFLLLILLFDQAAAGSPPPPPPSLVLEEGYTVSTVLDGNKVDAAPLHRFSLLPFPDPRRSHRILLLDTAGSAFYTLSLPVSQESEIKRLSGSGTAGFSDGDTTTATFFKPSSFAIDSRGNVYVADRRNHAIRKITTSGMTTTIAGGYSLNKTGHVDGTAQNATFSPDFELVFVPQICALLISDRGNSMIRQMPLKPDDCGNESHSGVGTTSVSLIAVICLLLGSVFGFIAHSCYVSRRDYRLRSFTETWKRYQTHLETLAAILFFGSKSAVAKSVPFFSKLVTLCLSYLFCMLRIHRREAAVVVKCSPSLLDLDAASNHGARTTNDFADQLKDLISLDGDLATQDIKKAECEGVKGVDIPGGSNMNLDEMIRANILGITEKTKQQDLMQQSSACGSTLLKRQPRGIDSA</sequence>
<keyword evidence="2" id="KW-0812">Transmembrane</keyword>
<feature type="non-terminal residue" evidence="3">
    <location>
        <position position="1"/>
    </location>
</feature>
<proteinExistence type="predicted"/>
<dbReference type="SUPFAM" id="SSF101898">
    <property type="entry name" value="NHL repeat"/>
    <property type="match status" value="1"/>
</dbReference>
<organism evidence="3">
    <name type="scientific">Anthurium amnicola</name>
    <dbReference type="NCBI Taxonomy" id="1678845"/>
    <lineage>
        <taxon>Eukaryota</taxon>
        <taxon>Viridiplantae</taxon>
        <taxon>Streptophyta</taxon>
        <taxon>Embryophyta</taxon>
        <taxon>Tracheophyta</taxon>
        <taxon>Spermatophyta</taxon>
        <taxon>Magnoliopsida</taxon>
        <taxon>Liliopsida</taxon>
        <taxon>Araceae</taxon>
        <taxon>Pothoideae</taxon>
        <taxon>Potheae</taxon>
        <taxon>Anthurium</taxon>
    </lineage>
</organism>
<dbReference type="InterPro" id="IPR011042">
    <property type="entry name" value="6-blade_b-propeller_TolB-like"/>
</dbReference>
<dbReference type="EMBL" id="GDJX01016512">
    <property type="protein sequence ID" value="JAT51424.1"/>
    <property type="molecule type" value="Transcribed_RNA"/>
</dbReference>
<reference evidence="3" key="1">
    <citation type="submission" date="2015-07" db="EMBL/GenBank/DDBJ databases">
        <title>Transcriptome Assembly of Anthurium amnicola.</title>
        <authorList>
            <person name="Suzuki J."/>
        </authorList>
    </citation>
    <scope>NUCLEOTIDE SEQUENCE</scope>
</reference>
<evidence type="ECO:0000256" key="1">
    <source>
        <dbReference type="ARBA" id="ARBA00022737"/>
    </source>
</evidence>
<dbReference type="PANTHER" id="PTHR13833">
    <property type="match status" value="1"/>
</dbReference>
<feature type="transmembrane region" description="Helical" evidence="2">
    <location>
        <begin position="259"/>
        <end position="281"/>
    </location>
</feature>
<keyword evidence="2" id="KW-0472">Membrane</keyword>
<keyword evidence="2" id="KW-1133">Transmembrane helix</keyword>
<dbReference type="AlphaFoldDB" id="A0A1D1Y9Z1"/>
<keyword evidence="1" id="KW-0677">Repeat</keyword>
<dbReference type="PANTHER" id="PTHR13833:SF71">
    <property type="entry name" value="NHL DOMAIN-CONTAINING PROTEIN"/>
    <property type="match status" value="1"/>
</dbReference>
<protein>
    <submittedName>
        <fullName evidence="3">NHL repeat-containing protein 2</fullName>
    </submittedName>
</protein>
<name>A0A1D1Y9Z1_9ARAE</name>
<gene>
    <name evidence="3" type="primary">NHLRC2_9</name>
    <name evidence="3" type="ORF">g.68688</name>
</gene>
<dbReference type="Pfam" id="PF01436">
    <property type="entry name" value="NHL"/>
    <property type="match status" value="1"/>
</dbReference>
<dbReference type="Gene3D" id="2.120.10.30">
    <property type="entry name" value="TolB, C-terminal domain"/>
    <property type="match status" value="1"/>
</dbReference>
<dbReference type="InterPro" id="IPR001258">
    <property type="entry name" value="NHL_repeat"/>
</dbReference>
<evidence type="ECO:0000256" key="2">
    <source>
        <dbReference type="SAM" id="Phobius"/>
    </source>
</evidence>